<sequence>MCAPTEPNATTAATTTTSSPNSTTTTAQENDKQEYYCLDVWAIPPEMYTLTNEERKKTLPTVHRHHKGPFPPNSLTTPSPITLSEEVTAIIMLLIIIGGPLLWIWSTIAALLFGSWKIRTAAVLISTILAYHPLPSSPEFSEKAMASTYTQCLYKYFSYRFVWKNDALQKVQNAEPFLAAGPPHGVLPIANLLSIPGTNVLGCMKFVGAPASIVFRTPFLRYMTLYPSIHVDRASIIKNIVENGTSTGLVPDGIAGIFKQSDHAEVVALKHRKGMARLALSTGTPIIPAYSFNNTAAFSAWWDPYGILENISRKMQASLFLYWGRFGCCPIPRRVQITMVYGEPIRVDKVEGGNPTVEQVDELHERILDGIRDCFESHKHALGLGEKELIFE</sequence>
<dbReference type="GO" id="GO:0019432">
    <property type="term" value="P:triglyceride biosynthetic process"/>
    <property type="evidence" value="ECO:0007669"/>
    <property type="project" value="TreeGrafter"/>
</dbReference>
<dbReference type="Pfam" id="PF03982">
    <property type="entry name" value="DAGAT"/>
    <property type="match status" value="1"/>
</dbReference>
<keyword evidence="7 11" id="KW-1133">Transmembrane helix</keyword>
<keyword evidence="5 11" id="KW-0812">Transmembrane</keyword>
<evidence type="ECO:0000256" key="5">
    <source>
        <dbReference type="ARBA" id="ARBA00022692"/>
    </source>
</evidence>
<dbReference type="InterPro" id="IPR007130">
    <property type="entry name" value="DAGAT"/>
</dbReference>
<reference evidence="13" key="1">
    <citation type="submission" date="2021-01" db="EMBL/GenBank/DDBJ databases">
        <authorList>
            <person name="Corre E."/>
            <person name="Pelletier E."/>
            <person name="Niang G."/>
            <person name="Scheremetjew M."/>
            <person name="Finn R."/>
            <person name="Kale V."/>
            <person name="Holt S."/>
            <person name="Cochrane G."/>
            <person name="Meng A."/>
            <person name="Brown T."/>
            <person name="Cohen L."/>
        </authorList>
    </citation>
    <scope>NUCLEOTIDE SEQUENCE</scope>
    <source>
        <strain evidence="13">Pop2</strain>
    </source>
</reference>
<evidence type="ECO:0000256" key="7">
    <source>
        <dbReference type="ARBA" id="ARBA00022989"/>
    </source>
</evidence>
<comment type="caution">
    <text evidence="11">Lacks conserved residue(s) required for the propagation of feature annotation.</text>
</comment>
<organism evidence="13">
    <name type="scientific">Ditylum brightwellii</name>
    <dbReference type="NCBI Taxonomy" id="49249"/>
    <lineage>
        <taxon>Eukaryota</taxon>
        <taxon>Sar</taxon>
        <taxon>Stramenopiles</taxon>
        <taxon>Ochrophyta</taxon>
        <taxon>Bacillariophyta</taxon>
        <taxon>Mediophyceae</taxon>
        <taxon>Lithodesmiophycidae</taxon>
        <taxon>Lithodesmiales</taxon>
        <taxon>Lithodesmiaceae</taxon>
        <taxon>Ditylum</taxon>
    </lineage>
</organism>
<protein>
    <recommendedName>
        <fullName evidence="11">Acyltransferase</fullName>
        <ecNumber evidence="11">2.3.1.-</ecNumber>
    </recommendedName>
</protein>
<dbReference type="AlphaFoldDB" id="A0A7S1ZEZ1"/>
<evidence type="ECO:0000256" key="1">
    <source>
        <dbReference type="ARBA" id="ARBA00004477"/>
    </source>
</evidence>
<dbReference type="GO" id="GO:0004144">
    <property type="term" value="F:diacylglycerol O-acyltransferase activity"/>
    <property type="evidence" value="ECO:0007669"/>
    <property type="project" value="TreeGrafter"/>
</dbReference>
<comment type="subcellular location">
    <subcellularLocation>
        <location evidence="1 11">Endoplasmic reticulum membrane</location>
        <topology evidence="1 11">Multi-pass membrane protein</topology>
    </subcellularLocation>
</comment>
<accession>A0A7S1ZEZ1</accession>
<gene>
    <name evidence="13" type="ORF">DBRI1063_LOCUS14317</name>
</gene>
<keyword evidence="3" id="KW-0444">Lipid biosynthesis</keyword>
<evidence type="ECO:0000256" key="8">
    <source>
        <dbReference type="ARBA" id="ARBA00023098"/>
    </source>
</evidence>
<evidence type="ECO:0000256" key="3">
    <source>
        <dbReference type="ARBA" id="ARBA00022516"/>
    </source>
</evidence>
<proteinExistence type="inferred from homology"/>
<evidence type="ECO:0000256" key="6">
    <source>
        <dbReference type="ARBA" id="ARBA00022824"/>
    </source>
</evidence>
<dbReference type="SUPFAM" id="SSF69593">
    <property type="entry name" value="Glycerol-3-phosphate (1)-acyltransferase"/>
    <property type="match status" value="1"/>
</dbReference>
<evidence type="ECO:0000313" key="13">
    <source>
        <dbReference type="EMBL" id="CAD9336523.1"/>
    </source>
</evidence>
<keyword evidence="9 11" id="KW-0472">Membrane</keyword>
<dbReference type="GO" id="GO:0005789">
    <property type="term" value="C:endoplasmic reticulum membrane"/>
    <property type="evidence" value="ECO:0007669"/>
    <property type="project" value="UniProtKB-SubCell"/>
</dbReference>
<evidence type="ECO:0000256" key="4">
    <source>
        <dbReference type="ARBA" id="ARBA00022679"/>
    </source>
</evidence>
<keyword evidence="6 11" id="KW-0256">Endoplasmic reticulum</keyword>
<evidence type="ECO:0000256" key="9">
    <source>
        <dbReference type="ARBA" id="ARBA00023136"/>
    </source>
</evidence>
<comment type="similarity">
    <text evidence="2 11">Belongs to the diacylglycerol acyltransferase family.</text>
</comment>
<dbReference type="PANTHER" id="PTHR12317:SF63">
    <property type="entry name" value="DIACYLGLYCEROL O-ACYLTRANSFERASE 2"/>
    <property type="match status" value="1"/>
</dbReference>
<name>A0A7S1ZEZ1_9STRA</name>
<feature type="region of interest" description="Disordered" evidence="12">
    <location>
        <begin position="1"/>
        <end position="28"/>
    </location>
</feature>
<keyword evidence="10" id="KW-0012">Acyltransferase</keyword>
<dbReference type="EC" id="2.3.1.-" evidence="11"/>
<feature type="compositionally biased region" description="Low complexity" evidence="12">
    <location>
        <begin position="1"/>
        <end position="27"/>
    </location>
</feature>
<dbReference type="EMBL" id="HBGN01022448">
    <property type="protein sequence ID" value="CAD9336523.1"/>
    <property type="molecule type" value="Transcribed_RNA"/>
</dbReference>
<evidence type="ECO:0000256" key="12">
    <source>
        <dbReference type="SAM" id="MobiDB-lite"/>
    </source>
</evidence>
<keyword evidence="4 11" id="KW-0808">Transferase</keyword>
<evidence type="ECO:0000256" key="10">
    <source>
        <dbReference type="ARBA" id="ARBA00023315"/>
    </source>
</evidence>
<keyword evidence="8" id="KW-0443">Lipid metabolism</keyword>
<dbReference type="PANTHER" id="PTHR12317">
    <property type="entry name" value="DIACYLGLYCEROL O-ACYLTRANSFERASE"/>
    <property type="match status" value="1"/>
</dbReference>
<evidence type="ECO:0000256" key="2">
    <source>
        <dbReference type="ARBA" id="ARBA00005420"/>
    </source>
</evidence>
<evidence type="ECO:0000256" key="11">
    <source>
        <dbReference type="RuleBase" id="RU367023"/>
    </source>
</evidence>
<feature type="transmembrane region" description="Helical" evidence="11">
    <location>
        <begin position="89"/>
        <end position="113"/>
    </location>
</feature>